<dbReference type="RefSeq" id="WP_378578364.1">
    <property type="nucleotide sequence ID" value="NZ_JBHSFQ010000029.1"/>
</dbReference>
<name>A0ABV9E3P8_9ACTN</name>
<dbReference type="GO" id="GO:0008168">
    <property type="term" value="F:methyltransferase activity"/>
    <property type="evidence" value="ECO:0007669"/>
    <property type="project" value="UniProtKB-KW"/>
</dbReference>
<dbReference type="PROSITE" id="PS51678">
    <property type="entry name" value="SAM_MT_PRMT"/>
    <property type="match status" value="1"/>
</dbReference>
<accession>A0ABV9E3P8</accession>
<dbReference type="Pfam" id="PF22528">
    <property type="entry name" value="PRMT_C"/>
    <property type="match status" value="1"/>
</dbReference>
<gene>
    <name evidence="6" type="ORF">ACFO4E_23605</name>
</gene>
<evidence type="ECO:0000313" key="6">
    <source>
        <dbReference type="EMBL" id="MFC4564855.1"/>
    </source>
</evidence>
<dbReference type="Pfam" id="PF13649">
    <property type="entry name" value="Methyltransf_25"/>
    <property type="match status" value="1"/>
</dbReference>
<organism evidence="6 7">
    <name type="scientific">Nocardiopsis mangrovi</name>
    <dbReference type="NCBI Taxonomy" id="1179818"/>
    <lineage>
        <taxon>Bacteria</taxon>
        <taxon>Bacillati</taxon>
        <taxon>Actinomycetota</taxon>
        <taxon>Actinomycetes</taxon>
        <taxon>Streptosporangiales</taxon>
        <taxon>Nocardiopsidaceae</taxon>
        <taxon>Nocardiopsis</taxon>
    </lineage>
</organism>
<dbReference type="EMBL" id="JBHSFQ010000029">
    <property type="protein sequence ID" value="MFC4564855.1"/>
    <property type="molecule type" value="Genomic_DNA"/>
</dbReference>
<keyword evidence="2" id="KW-0808">Transferase</keyword>
<dbReference type="Gene3D" id="2.70.160.11">
    <property type="entry name" value="Hnrnp arginine n-methyltransferase1"/>
    <property type="match status" value="1"/>
</dbReference>
<feature type="domain" description="Methyltransferase" evidence="4">
    <location>
        <begin position="25"/>
        <end position="126"/>
    </location>
</feature>
<evidence type="ECO:0000256" key="1">
    <source>
        <dbReference type="ARBA" id="ARBA00022603"/>
    </source>
</evidence>
<dbReference type="InterPro" id="IPR029063">
    <property type="entry name" value="SAM-dependent_MTases_sf"/>
</dbReference>
<dbReference type="InterPro" id="IPR025799">
    <property type="entry name" value="Arg_MeTrfase"/>
</dbReference>
<comment type="caution">
    <text evidence="6">The sequence shown here is derived from an EMBL/GenBank/DDBJ whole genome shotgun (WGS) entry which is preliminary data.</text>
</comment>
<dbReference type="SUPFAM" id="SSF53335">
    <property type="entry name" value="S-adenosyl-L-methionine-dependent methyltransferases"/>
    <property type="match status" value="1"/>
</dbReference>
<evidence type="ECO:0000259" key="5">
    <source>
        <dbReference type="Pfam" id="PF22528"/>
    </source>
</evidence>
<dbReference type="PANTHER" id="PTHR11006:SF4">
    <property type="entry name" value="PROTEIN ARGININE N-METHYLTRANSFERASE 7"/>
    <property type="match status" value="1"/>
</dbReference>
<reference evidence="7" key="1">
    <citation type="journal article" date="2019" name="Int. J. Syst. Evol. Microbiol.">
        <title>The Global Catalogue of Microorganisms (GCM) 10K type strain sequencing project: providing services to taxonomists for standard genome sequencing and annotation.</title>
        <authorList>
            <consortium name="The Broad Institute Genomics Platform"/>
            <consortium name="The Broad Institute Genome Sequencing Center for Infectious Disease"/>
            <person name="Wu L."/>
            <person name="Ma J."/>
        </authorList>
    </citation>
    <scope>NUCLEOTIDE SEQUENCE [LARGE SCALE GENOMIC DNA]</scope>
    <source>
        <strain evidence="7">XZYJ18</strain>
    </source>
</reference>
<keyword evidence="1 6" id="KW-0489">Methyltransferase</keyword>
<evidence type="ECO:0000256" key="2">
    <source>
        <dbReference type="ARBA" id="ARBA00022679"/>
    </source>
</evidence>
<protein>
    <submittedName>
        <fullName evidence="6">Methyltransferase domain-containing protein</fullName>
    </submittedName>
</protein>
<dbReference type="GO" id="GO:0032259">
    <property type="term" value="P:methylation"/>
    <property type="evidence" value="ECO:0007669"/>
    <property type="project" value="UniProtKB-KW"/>
</dbReference>
<feature type="domain" description="Protein arginine N-methyltransferase" evidence="5">
    <location>
        <begin position="208"/>
        <end position="274"/>
    </location>
</feature>
<keyword evidence="3" id="KW-0949">S-adenosyl-L-methionine</keyword>
<dbReference type="Proteomes" id="UP001595923">
    <property type="component" value="Unassembled WGS sequence"/>
</dbReference>
<sequence length="291" mass="31312">MVNDTERNDRFRDALRRVVRPGHTVLDIGAGTGLLGMVAADHGATTVVSCEAVPPIADAARRIVAANGHGTAVRVVAKHSTDLRVGVDLPRRADVIVTETVDYGLLGEATLPTVRHARRELLRPGGAMVPCSARLVATLVDSPAVSGLNHVERACGYDVSLFNAFRTPGYFPVWLARHPHRRLTGEHVVAGFDFRRDDLLPGERVSVLPVAAPGTCHGVAFWFELDLTDDVSLTNAPGRTGGHWPQAFFGLPRPAPLAAGEHVRLTAAWTDDDVRFRLSPERRSAEQAAGA</sequence>
<dbReference type="Gene3D" id="3.40.50.150">
    <property type="entry name" value="Vaccinia Virus protein VP39"/>
    <property type="match status" value="1"/>
</dbReference>
<evidence type="ECO:0000256" key="3">
    <source>
        <dbReference type="ARBA" id="ARBA00022691"/>
    </source>
</evidence>
<dbReference type="CDD" id="cd02440">
    <property type="entry name" value="AdoMet_MTases"/>
    <property type="match status" value="1"/>
</dbReference>
<proteinExistence type="predicted"/>
<dbReference type="InterPro" id="IPR055135">
    <property type="entry name" value="PRMT_dom"/>
</dbReference>
<evidence type="ECO:0000313" key="7">
    <source>
        <dbReference type="Proteomes" id="UP001595923"/>
    </source>
</evidence>
<keyword evidence="7" id="KW-1185">Reference proteome</keyword>
<dbReference type="PANTHER" id="PTHR11006">
    <property type="entry name" value="PROTEIN ARGININE N-METHYLTRANSFERASE"/>
    <property type="match status" value="1"/>
</dbReference>
<dbReference type="InterPro" id="IPR041698">
    <property type="entry name" value="Methyltransf_25"/>
</dbReference>
<evidence type="ECO:0000259" key="4">
    <source>
        <dbReference type="Pfam" id="PF13649"/>
    </source>
</evidence>